<name>A0A0L8GW29_OCTBM</name>
<evidence type="ECO:0000313" key="1">
    <source>
        <dbReference type="EMBL" id="KOF81163.1"/>
    </source>
</evidence>
<dbReference type="OrthoDB" id="5984008at2759"/>
<proteinExistence type="predicted"/>
<feature type="non-terminal residue" evidence="1">
    <location>
        <position position="1"/>
    </location>
</feature>
<reference evidence="1" key="1">
    <citation type="submission" date="2015-07" db="EMBL/GenBank/DDBJ databases">
        <title>MeaNS - Measles Nucleotide Surveillance Program.</title>
        <authorList>
            <person name="Tran T."/>
            <person name="Druce J."/>
        </authorList>
    </citation>
    <scope>NUCLEOTIDE SEQUENCE</scope>
    <source>
        <strain evidence="1">UCB-OBI-ISO-001</strain>
        <tissue evidence="1">Gonad</tissue>
    </source>
</reference>
<dbReference type="EMBL" id="KQ420138">
    <property type="protein sequence ID" value="KOF81163.1"/>
    <property type="molecule type" value="Genomic_DNA"/>
</dbReference>
<organism evidence="1">
    <name type="scientific">Octopus bimaculoides</name>
    <name type="common">California two-spotted octopus</name>
    <dbReference type="NCBI Taxonomy" id="37653"/>
    <lineage>
        <taxon>Eukaryota</taxon>
        <taxon>Metazoa</taxon>
        <taxon>Spiralia</taxon>
        <taxon>Lophotrochozoa</taxon>
        <taxon>Mollusca</taxon>
        <taxon>Cephalopoda</taxon>
        <taxon>Coleoidea</taxon>
        <taxon>Octopodiformes</taxon>
        <taxon>Octopoda</taxon>
        <taxon>Incirrata</taxon>
        <taxon>Octopodidae</taxon>
        <taxon>Octopus</taxon>
    </lineage>
</organism>
<protein>
    <submittedName>
        <fullName evidence="1">Uncharacterized protein</fullName>
    </submittedName>
</protein>
<dbReference type="Gene3D" id="3.40.50.2300">
    <property type="match status" value="1"/>
</dbReference>
<sequence>FLGALFEEENESQELAFRSAIEKINLLSEIIPNSLLIEDVQHVRTHDSFHASRRGK</sequence>
<accession>A0A0L8GW29</accession>
<dbReference type="AlphaFoldDB" id="A0A0L8GW29"/>
<gene>
    <name evidence="1" type="ORF">OCBIM_22026898mg</name>
</gene>